<organism evidence="1 2">
    <name type="scientific">Desulfovibrio piger ATCC 29098</name>
    <dbReference type="NCBI Taxonomy" id="411464"/>
    <lineage>
        <taxon>Bacteria</taxon>
        <taxon>Pseudomonadati</taxon>
        <taxon>Thermodesulfobacteriota</taxon>
        <taxon>Desulfovibrionia</taxon>
        <taxon>Desulfovibrionales</taxon>
        <taxon>Desulfovibrionaceae</taxon>
        <taxon>Desulfovibrio</taxon>
    </lineage>
</organism>
<accession>B6WXR0</accession>
<reference evidence="1 2" key="1">
    <citation type="submission" date="2008-10" db="EMBL/GenBank/DDBJ databases">
        <title>Draft genome sequence of Desulvovibrio piger (ATCC 29098).</title>
        <authorList>
            <person name="Sudarsanam P."/>
            <person name="Ley R."/>
            <person name="Guruge J."/>
            <person name="Turnbaugh P.J."/>
            <person name="Mahowald M."/>
            <person name="Liep D."/>
            <person name="Gordon J."/>
        </authorList>
    </citation>
    <scope>NUCLEOTIDE SEQUENCE [LARGE SCALE GENOMIC DNA]</scope>
    <source>
        <strain evidence="1 2">ATCC 29098</strain>
    </source>
</reference>
<dbReference type="Proteomes" id="UP000003676">
    <property type="component" value="Unassembled WGS sequence"/>
</dbReference>
<evidence type="ECO:0000313" key="2">
    <source>
        <dbReference type="Proteomes" id="UP000003676"/>
    </source>
</evidence>
<comment type="caution">
    <text evidence="1">The sequence shown here is derived from an EMBL/GenBank/DDBJ whole genome shotgun (WGS) entry which is preliminary data.</text>
</comment>
<dbReference type="AlphaFoldDB" id="B6WXR0"/>
<protein>
    <submittedName>
        <fullName evidence="1">Uncharacterized protein</fullName>
    </submittedName>
</protein>
<sequence>MPRYRKRPDHPCRLLCRARARGNFFSRDIGSRQCSRRYCTHHPRGTQ</sequence>
<dbReference type="HOGENOM" id="CLU_3167282_0_0_7"/>
<gene>
    <name evidence="1" type="ORF">DESPIG_02887</name>
</gene>
<dbReference type="EMBL" id="ABXU01000083">
    <property type="protein sequence ID" value="EEB32268.1"/>
    <property type="molecule type" value="Genomic_DNA"/>
</dbReference>
<evidence type="ECO:0000313" key="1">
    <source>
        <dbReference type="EMBL" id="EEB32268.1"/>
    </source>
</evidence>
<reference evidence="1 2" key="2">
    <citation type="submission" date="2008-10" db="EMBL/GenBank/DDBJ databases">
        <authorList>
            <person name="Fulton L."/>
            <person name="Clifton S."/>
            <person name="Fulton B."/>
            <person name="Xu J."/>
            <person name="Minx P."/>
            <person name="Pepin K.H."/>
            <person name="Johnson M."/>
            <person name="Bhonagiri V."/>
            <person name="Nash W.E."/>
            <person name="Mardis E.R."/>
            <person name="Wilson R.K."/>
        </authorList>
    </citation>
    <scope>NUCLEOTIDE SEQUENCE [LARGE SCALE GENOMIC DNA]</scope>
    <source>
        <strain evidence="1 2">ATCC 29098</strain>
    </source>
</reference>
<proteinExistence type="predicted"/>
<name>B6WXR0_9BACT</name>